<feature type="region of interest" description="Disordered" evidence="1">
    <location>
        <begin position="1"/>
        <end position="57"/>
    </location>
</feature>
<evidence type="ECO:0000313" key="3">
    <source>
        <dbReference type="Proteomes" id="UP001313282"/>
    </source>
</evidence>
<dbReference type="EMBL" id="JAVHNR010000005">
    <property type="protein sequence ID" value="KAK6342580.1"/>
    <property type="molecule type" value="Genomic_DNA"/>
</dbReference>
<sequence>MSFLRALSSDSLSSNSKSATNQTQSFASSSSSANHHNSHAHTQTNQTAPTGGGHRRHHAKALLHPMSLLLRRRSGQSNHGMNESSPGLARDLPDDFDPGIIYGTRHPDWSFPRRSAPPQTHNILRPEIRVQGNSGNGSSSQNKDPAAENAHPRKRQAFFTEHFSDFDTQNRSEHSEQDFEKVQSNSPHALGTPNIGSSREAPSTGDDAARPIPISAQDPAADSSGQGLHAVNGDLAQWRLVEAENGDGEENPSNIARYPDISLDPLHNSSRFSFEASSAAESIHGEELTLSENLIQRSCVACPKSTSTCSAELTTSTVTRQYRPYTGDRRGSYDAVSFTSDDIQSITSEDLRDEDGDGFTAAFSDFPQSIAPPPGFENVVVDAMENARLLQKIGLEERSDTQPTSPNVASIGSSEIGINGSTTEEEEGAGGFGEEEDGEDGEGRGGGAFDNTHRLAYPPFVNPPGSNHGIVTWESAGTEPSGTPLISGAQGSSILTFHNIFQTAALGVNEYDSGSPSSFSGAQSLRQPGYHTEFPGDEEAEIGDEDDMIAEANRDALASDSDGWYGQEFDFYPSSSTNSTYLAGGFFGIDLPKPGFVRNPSLTPISERSEGSLRNSLSIMSPNSMAGGGVSAGPLSTALFTELAKREQLSCDEATLSQLQLLGGTKSPEEAVRHLTLIASSPSTIAPITNILDSPKASAPSSVPPGFEESTCHHSGDISTSYVLDTDLGCGVTRWAKLSATFLQV</sequence>
<dbReference type="Proteomes" id="UP001313282">
    <property type="component" value="Unassembled WGS sequence"/>
</dbReference>
<feature type="region of interest" description="Disordered" evidence="1">
    <location>
        <begin position="397"/>
        <end position="454"/>
    </location>
</feature>
<feature type="region of interest" description="Disordered" evidence="1">
    <location>
        <begin position="75"/>
        <end position="98"/>
    </location>
</feature>
<protein>
    <submittedName>
        <fullName evidence="2">Uncharacterized protein</fullName>
    </submittedName>
</protein>
<feature type="region of interest" description="Disordered" evidence="1">
    <location>
        <begin position="128"/>
        <end position="152"/>
    </location>
</feature>
<dbReference type="AlphaFoldDB" id="A0AAN8RHB3"/>
<evidence type="ECO:0000313" key="2">
    <source>
        <dbReference type="EMBL" id="KAK6342580.1"/>
    </source>
</evidence>
<comment type="caution">
    <text evidence="2">The sequence shown here is derived from an EMBL/GenBank/DDBJ whole genome shotgun (WGS) entry which is preliminary data.</text>
</comment>
<feature type="compositionally biased region" description="Acidic residues" evidence="1">
    <location>
        <begin position="423"/>
        <end position="440"/>
    </location>
</feature>
<feature type="compositionally biased region" description="Low complexity" evidence="1">
    <location>
        <begin position="410"/>
        <end position="421"/>
    </location>
</feature>
<feature type="compositionally biased region" description="Basic and acidic residues" evidence="1">
    <location>
        <begin position="168"/>
        <end position="181"/>
    </location>
</feature>
<accession>A0AAN8RHB3</accession>
<name>A0AAN8RHB3_9PEZI</name>
<feature type="compositionally biased region" description="Low complexity" evidence="1">
    <location>
        <begin position="1"/>
        <end position="46"/>
    </location>
</feature>
<reference evidence="2 3" key="1">
    <citation type="submission" date="2019-10" db="EMBL/GenBank/DDBJ databases">
        <authorList>
            <person name="Palmer J.M."/>
        </authorList>
    </citation>
    <scope>NUCLEOTIDE SEQUENCE [LARGE SCALE GENOMIC DNA]</scope>
    <source>
        <strain evidence="2 3">TWF718</strain>
    </source>
</reference>
<proteinExistence type="predicted"/>
<keyword evidence="3" id="KW-1185">Reference proteome</keyword>
<feature type="region of interest" description="Disordered" evidence="1">
    <location>
        <begin position="168"/>
        <end position="228"/>
    </location>
</feature>
<organism evidence="2 3">
    <name type="scientific">Orbilia javanica</name>
    <dbReference type="NCBI Taxonomy" id="47235"/>
    <lineage>
        <taxon>Eukaryota</taxon>
        <taxon>Fungi</taxon>
        <taxon>Dikarya</taxon>
        <taxon>Ascomycota</taxon>
        <taxon>Pezizomycotina</taxon>
        <taxon>Orbiliomycetes</taxon>
        <taxon>Orbiliales</taxon>
        <taxon>Orbiliaceae</taxon>
        <taxon>Orbilia</taxon>
    </lineage>
</organism>
<evidence type="ECO:0000256" key="1">
    <source>
        <dbReference type="SAM" id="MobiDB-lite"/>
    </source>
</evidence>
<feature type="compositionally biased region" description="Polar residues" evidence="1">
    <location>
        <begin position="75"/>
        <end position="85"/>
    </location>
</feature>
<feature type="compositionally biased region" description="Low complexity" evidence="1">
    <location>
        <begin position="131"/>
        <end position="142"/>
    </location>
</feature>
<gene>
    <name evidence="2" type="ORF">TWF718_007980</name>
</gene>